<sequence>MSNVLAISAVTHLLKDMLNNALIDGNISDDLTADFTVTALSPDRVLSENQAEQPTQLNLFLYRISPNTALRNADLPTRRADGTLSRRPVLALDLHYILTAVSAEELHPEILLGYAMQLFHERPILDREQIRASLQLNPMDQILPEAYDTARASAIADQIESIKITPRTLSMDDMSKLWTAFQASYRTTVAYDVCLVMIEREIPTRPALPVLSRGGLIDPVTLRDPGVDVRAGVGPAVPTLTRVEPTDGHPVMRLGGRVALTGFLLDGGPGGQVTVRFTEPGSGVVQAMSPETPAAPNRLVVALPAVTPLAAGNPAEGGVQDPASWRIGPYIVDVEVIEAGGRRRLSNALPLALASASTASVAATPPGVTLTLTAAPPIRPGQSVAVIAGTEMVVLPAPAAPATQVSALFSGLPSGPGLPVRLRVDGIDSPVIDRSVSPPVLTTVTIP</sequence>
<accession>A0AAU8ALU5</accession>
<dbReference type="InterPro" id="IPR025351">
    <property type="entry name" value="Pvc16_N"/>
</dbReference>
<evidence type="ECO:0000313" key="2">
    <source>
        <dbReference type="EMBL" id="XCC95703.1"/>
    </source>
</evidence>
<dbReference type="RefSeq" id="WP_353474569.1">
    <property type="nucleotide sequence ID" value="NZ_CP123385.1"/>
</dbReference>
<dbReference type="EMBL" id="CP123385">
    <property type="protein sequence ID" value="XCC95703.1"/>
    <property type="molecule type" value="Genomic_DNA"/>
</dbReference>
<proteinExistence type="predicted"/>
<evidence type="ECO:0000259" key="1">
    <source>
        <dbReference type="Pfam" id="PF14065"/>
    </source>
</evidence>
<dbReference type="AlphaFoldDB" id="A0AAU8ALU5"/>
<name>A0AAU8ALU5_9RHOB</name>
<gene>
    <name evidence="2" type="ORF">PVT71_21725</name>
</gene>
<dbReference type="Pfam" id="PF14065">
    <property type="entry name" value="Pvc16_N"/>
    <property type="match status" value="1"/>
</dbReference>
<organism evidence="2">
    <name type="scientific">Alloyangia sp. H15</name>
    <dbReference type="NCBI Taxonomy" id="3029062"/>
    <lineage>
        <taxon>Bacteria</taxon>
        <taxon>Pseudomonadati</taxon>
        <taxon>Pseudomonadota</taxon>
        <taxon>Alphaproteobacteria</taxon>
        <taxon>Rhodobacterales</taxon>
        <taxon>Roseobacteraceae</taxon>
        <taxon>Alloyangia</taxon>
    </lineage>
</organism>
<reference evidence="2" key="1">
    <citation type="submission" date="2023-02" db="EMBL/GenBank/DDBJ databases">
        <title>Description and genomic characterization of Salipiger bruguierae sp. nov., isolated from the sediment of mangrove plant Bruguiera sexangula.</title>
        <authorList>
            <person name="Long M."/>
        </authorList>
    </citation>
    <scope>NUCLEOTIDE SEQUENCE</scope>
    <source>
        <strain evidence="2">H15</strain>
    </source>
</reference>
<feature type="domain" description="Pvc16 N-terminal" evidence="1">
    <location>
        <begin position="9"/>
        <end position="211"/>
    </location>
</feature>
<protein>
    <submittedName>
        <fullName evidence="2">DUF4255 domain-containing protein</fullName>
    </submittedName>
</protein>